<evidence type="ECO:0000313" key="4">
    <source>
        <dbReference type="EMBL" id="VYU39173.1"/>
    </source>
</evidence>
<dbReference type="SUPFAM" id="SSF53335">
    <property type="entry name" value="S-adenosyl-L-methionine-dependent methyltransferases"/>
    <property type="match status" value="1"/>
</dbReference>
<feature type="domain" description="Helicase ATP-binding" evidence="3">
    <location>
        <begin position="1585"/>
        <end position="1856"/>
    </location>
</feature>
<dbReference type="GO" id="GO:0005524">
    <property type="term" value="F:ATP binding"/>
    <property type="evidence" value="ECO:0007669"/>
    <property type="project" value="InterPro"/>
</dbReference>
<dbReference type="EMBL" id="CACRUQ010000021">
    <property type="protein sequence ID" value="VYU39173.1"/>
    <property type="molecule type" value="Genomic_DNA"/>
</dbReference>
<evidence type="ECO:0000256" key="2">
    <source>
        <dbReference type="SAM" id="MobiDB-lite"/>
    </source>
</evidence>
<dbReference type="InterPro" id="IPR014001">
    <property type="entry name" value="Helicase_ATP-bd"/>
</dbReference>
<organism evidence="4">
    <name type="scientific">[Ruminococcus] torques</name>
    <dbReference type="NCBI Taxonomy" id="33039"/>
    <lineage>
        <taxon>Bacteria</taxon>
        <taxon>Bacillati</taxon>
        <taxon>Bacillota</taxon>
        <taxon>Clostridia</taxon>
        <taxon>Lachnospirales</taxon>
        <taxon>Lachnospiraceae</taxon>
        <taxon>Mediterraneibacter</taxon>
    </lineage>
</organism>
<dbReference type="InterPro" id="IPR052933">
    <property type="entry name" value="DNA_Protect_Modify"/>
</dbReference>
<dbReference type="InterPro" id="IPR006935">
    <property type="entry name" value="Helicase/UvrB_N"/>
</dbReference>
<dbReference type="PANTHER" id="PTHR41313:SF1">
    <property type="entry name" value="DNA METHYLASE ADENINE-SPECIFIC DOMAIN-CONTAINING PROTEIN"/>
    <property type="match status" value="1"/>
</dbReference>
<protein>
    <recommendedName>
        <fullName evidence="3">Helicase ATP-binding domain-containing protein</fullName>
    </recommendedName>
</protein>
<dbReference type="InterPro" id="IPR029063">
    <property type="entry name" value="SAM-dependent_MTases_sf"/>
</dbReference>
<dbReference type="Gene3D" id="3.40.50.300">
    <property type="entry name" value="P-loop containing nucleotide triphosphate hydrolases"/>
    <property type="match status" value="1"/>
</dbReference>
<dbReference type="GO" id="GO:0016787">
    <property type="term" value="F:hydrolase activity"/>
    <property type="evidence" value="ECO:0007669"/>
    <property type="project" value="InterPro"/>
</dbReference>
<feature type="compositionally biased region" description="Low complexity" evidence="2">
    <location>
        <begin position="668"/>
        <end position="678"/>
    </location>
</feature>
<accession>A0A6N3EL11</accession>
<dbReference type="Pfam" id="PF04851">
    <property type="entry name" value="ResIII"/>
    <property type="match status" value="1"/>
</dbReference>
<name>A0A6N3EL11_9FIRM</name>
<dbReference type="PRINTS" id="PR00507">
    <property type="entry name" value="N12N6MTFRASE"/>
</dbReference>
<dbReference type="SMART" id="SM00487">
    <property type="entry name" value="DEXDc"/>
    <property type="match status" value="1"/>
</dbReference>
<evidence type="ECO:0000256" key="1">
    <source>
        <dbReference type="SAM" id="Coils"/>
    </source>
</evidence>
<reference evidence="4" key="1">
    <citation type="submission" date="2019-11" db="EMBL/GenBank/DDBJ databases">
        <authorList>
            <person name="Feng L."/>
        </authorList>
    </citation>
    <scope>NUCLEOTIDE SEQUENCE</scope>
    <source>
        <strain evidence="4">RtorquesLFYP15</strain>
    </source>
</reference>
<evidence type="ECO:0000259" key="3">
    <source>
        <dbReference type="SMART" id="SM00487"/>
    </source>
</evidence>
<dbReference type="GO" id="GO:0003677">
    <property type="term" value="F:DNA binding"/>
    <property type="evidence" value="ECO:0007669"/>
    <property type="project" value="InterPro"/>
</dbReference>
<dbReference type="InterPro" id="IPR027417">
    <property type="entry name" value="P-loop_NTPase"/>
</dbReference>
<keyword evidence="1" id="KW-0175">Coiled coil</keyword>
<sequence length="1882" mass="216042">MATTLLKLKELSQQTIEAIVKSPDAWKKYLNAAPNIFRYSFEDQLLIYAQAPKATAVATYDVWNKIMHRAVKKGSCGIGLIHTKRRYEKIDYVFDVTQTAEKYDSRSLNIWKVTEKNETLVRTYLQNTIDIEEGMESIPELLHELTRESVDDVIDDLQDALKEDVEGTYLEDLEEDQLKHDFQELLENSIFYVCLSKCGYDPEMYLSSDSFQFITNFNDISVLRHLGYATTETCNSILHGITVFLIRNQKNIDQKITQPETTPEVLTKISAEKRVPNFGTQKEEHAEEEEPDNHVLRTVPKAPVRVDEVIEADDDYTQLEFIPSEAEQSEQIQLEIASRKTENDAEYILDSEIDAILRLGGGEENSQHSIAARLINGLDKEEFAEFLSREYGTGGKGVYLNNRKISVWYEQSGLRFARGESAQDRYDQLIPWQEAADRIKKLYEDGKYLPNSIVVNALQVTEKKYAQRVELLFRDAGVLPEELKYKEEWGDVIQQELSEKNGQEKIKTVFDTIDKMIQTDSSMPSWIKINNAKYQKIFEELISEEKHYILQSSDIFMPEKQFITEDEINAILGSGSRAEGGKKRIYNFLTKEHSIKEKIEFLKNEYGIGGRTPEVIGSRFSSENHDAKGIVIEKEFCGKVILKWNMVLRRIETMIQKNQYLTEKSESETVVTEQEQSSLKPDTADQQDSVPNFGTEQMASAENERIRVAIESSEDVEERDIGFFTYHYPDGRDGIRFRLVRIGEDGKLEVYPSANRFFINQTAVDEYITEHAEILEVIEYDAIVHEAMASVLENRPTTPEEQKQIQEVLQKESKNNTQTIRPGNFYITDNQLGNGTAKEKYQRNVDAIRLLKQLEQEHRQADRYEQEVLSQYVGWGGLAYAFDEGKSNWADEYKELKELLTESEYKSARESVLNAHYTQPVIIKSMYKALEQMGFKNGNVLEPAMGVGNFFGAMPESLRDSKLYGVELDSISGRIAKQLYPDADIRITGYETSGYPDDFFDVAIGNVPFGNYQVYDRRYEQHHFLIHDYFLAKTLDQLRSGGVAAFITSKGTMDKKNNLVRSYLSQRAELLGAIRLPNTAFKGNAGTEVTSDILFFQKREGISYDSPEWLDIGVNEDGIELNQYFLNHPEMVLGHMEEVSGPYGKETACIPLEGADLKEQLDVAITKVQGQIFVENPEVVIEEDQRDIPANPDVKNYSYTLVDEQLYFRENSRMYPVNLSKATEERVRGMIEIRESVRRLISLQMDENGTDEAIKTEQEKLNRVYDEFYKKYGVISSTGNKRAFSSDASYCLLCSLEILDENGNLERKADMFSKRTISKAVPVTKVDTAIESLTVSMSEYARVNLLFMAQLTGRSEETVIEELKGIIFFNPETNRWENNDEYLSGNVREKLQVAKEHLQTDSRYQENVDALEKIQPKDLDASEIEVRIGATWIEPEMYEQFMEEVFHTPKYHLNNRRIAIEYSKTTGEWRIKGKNLDSIGNTIAYNTYGTQRINAYEILEATLNLRDARVYDRVETDGTVRYVVNKTETMYAAQKQDAIKEAFQEWIYADLQRRETICKTYNERFNSIRPREYDGSYLVFPGMNTEITLKPHQKNAVAHQLYGKNTLLAHCVGAGKTYEMIAAAMESKRLGLSQKSLFVVPNHLTEQWGSEFLQLYPGANILVATKKDFQPMNRKKFCARIALGNYDAVIIGHSQFEKIPLSDERLKKMLNGQIDDIIAAIELAKESNTENFTIKQMEKTKKQLAVRLEKLNKKEKKDNTITFEELGVDRLFVDESHYYKNLFLYTKMRNVAGVSQTEAQKSTDMFNKCQYMNEITEGSGITFATGTPISNSMTELFTIQRYLQMEELQKTGLTQFDAWAATFGETVTAIELAPEGYTLVGR</sequence>
<dbReference type="SUPFAM" id="SSF52540">
    <property type="entry name" value="P-loop containing nucleoside triphosphate hydrolases"/>
    <property type="match status" value="1"/>
</dbReference>
<proteinExistence type="predicted"/>
<dbReference type="Gene3D" id="3.40.50.150">
    <property type="entry name" value="Vaccinia Virus protein VP39"/>
    <property type="match status" value="1"/>
</dbReference>
<feature type="region of interest" description="Disordered" evidence="2">
    <location>
        <begin position="662"/>
        <end position="690"/>
    </location>
</feature>
<gene>
    <name evidence="4" type="ORF">RTLFYP15_02283</name>
</gene>
<feature type="coiled-coil region" evidence="1">
    <location>
        <begin position="837"/>
        <end position="867"/>
    </location>
</feature>
<dbReference type="PANTHER" id="PTHR41313">
    <property type="entry name" value="ADENINE-SPECIFIC METHYLTRANSFERASE"/>
    <property type="match status" value="1"/>
</dbReference>